<dbReference type="EMBL" id="KN822125">
    <property type="protein sequence ID" value="KIM55899.1"/>
    <property type="molecule type" value="Genomic_DNA"/>
</dbReference>
<keyword evidence="2" id="KW-1185">Reference proteome</keyword>
<reference evidence="1 2" key="1">
    <citation type="submission" date="2014-04" db="EMBL/GenBank/DDBJ databases">
        <authorList>
            <consortium name="DOE Joint Genome Institute"/>
            <person name="Kuo A."/>
            <person name="Kohler A."/>
            <person name="Nagy L.G."/>
            <person name="Floudas D."/>
            <person name="Copeland A."/>
            <person name="Barry K.W."/>
            <person name="Cichocki N."/>
            <person name="Veneault-Fourrey C."/>
            <person name="LaButti K."/>
            <person name="Lindquist E.A."/>
            <person name="Lipzen A."/>
            <person name="Lundell T."/>
            <person name="Morin E."/>
            <person name="Murat C."/>
            <person name="Sun H."/>
            <person name="Tunlid A."/>
            <person name="Henrissat B."/>
            <person name="Grigoriev I.V."/>
            <person name="Hibbett D.S."/>
            <person name="Martin F."/>
            <person name="Nordberg H.P."/>
            <person name="Cantor M.N."/>
            <person name="Hua S.X."/>
        </authorList>
    </citation>
    <scope>NUCLEOTIDE SEQUENCE [LARGE SCALE GENOMIC DNA]</scope>
    <source>
        <strain evidence="1 2">Foug A</strain>
    </source>
</reference>
<organism evidence="1 2">
    <name type="scientific">Scleroderma citrinum Foug A</name>
    <dbReference type="NCBI Taxonomy" id="1036808"/>
    <lineage>
        <taxon>Eukaryota</taxon>
        <taxon>Fungi</taxon>
        <taxon>Dikarya</taxon>
        <taxon>Basidiomycota</taxon>
        <taxon>Agaricomycotina</taxon>
        <taxon>Agaricomycetes</taxon>
        <taxon>Agaricomycetidae</taxon>
        <taxon>Boletales</taxon>
        <taxon>Sclerodermatineae</taxon>
        <taxon>Sclerodermataceae</taxon>
        <taxon>Scleroderma</taxon>
    </lineage>
</organism>
<dbReference type="Proteomes" id="UP000053989">
    <property type="component" value="Unassembled WGS sequence"/>
</dbReference>
<dbReference type="InParanoid" id="A0A0C3DHR7"/>
<name>A0A0C3DHR7_9AGAM</name>
<protein>
    <submittedName>
        <fullName evidence="1">Uncharacterized protein</fullName>
    </submittedName>
</protein>
<reference evidence="2" key="2">
    <citation type="submission" date="2015-01" db="EMBL/GenBank/DDBJ databases">
        <title>Evolutionary Origins and Diversification of the Mycorrhizal Mutualists.</title>
        <authorList>
            <consortium name="DOE Joint Genome Institute"/>
            <consortium name="Mycorrhizal Genomics Consortium"/>
            <person name="Kohler A."/>
            <person name="Kuo A."/>
            <person name="Nagy L.G."/>
            <person name="Floudas D."/>
            <person name="Copeland A."/>
            <person name="Barry K.W."/>
            <person name="Cichocki N."/>
            <person name="Veneault-Fourrey C."/>
            <person name="LaButti K."/>
            <person name="Lindquist E.A."/>
            <person name="Lipzen A."/>
            <person name="Lundell T."/>
            <person name="Morin E."/>
            <person name="Murat C."/>
            <person name="Riley R."/>
            <person name="Ohm R."/>
            <person name="Sun H."/>
            <person name="Tunlid A."/>
            <person name="Henrissat B."/>
            <person name="Grigoriev I.V."/>
            <person name="Hibbett D.S."/>
            <person name="Martin F."/>
        </authorList>
    </citation>
    <scope>NUCLEOTIDE SEQUENCE [LARGE SCALE GENOMIC DNA]</scope>
    <source>
        <strain evidence="2">Foug A</strain>
    </source>
</reference>
<dbReference type="HOGENOM" id="CLU_2028095_0_0_1"/>
<accession>A0A0C3DHR7</accession>
<sequence length="122" mass="14053">MRGYGLVMDPAQLSNEDEESLIRGSKAAPKLFLYSLIYKSNVTTRCARTHPSSFHVWPRRQPGNDQVRYLNTGPVMYGKYILTIDEVWAIPWRIRFLRTSFRSSLEFQAIQVVTIETELVAG</sequence>
<gene>
    <name evidence="1" type="ORF">SCLCIDRAFT_1220720</name>
</gene>
<evidence type="ECO:0000313" key="1">
    <source>
        <dbReference type="EMBL" id="KIM55899.1"/>
    </source>
</evidence>
<evidence type="ECO:0000313" key="2">
    <source>
        <dbReference type="Proteomes" id="UP000053989"/>
    </source>
</evidence>
<dbReference type="AlphaFoldDB" id="A0A0C3DHR7"/>
<proteinExistence type="predicted"/>